<comment type="caution">
    <text evidence="4">The sequence shown here is derived from an EMBL/GenBank/DDBJ whole genome shotgun (WGS) entry which is preliminary data.</text>
</comment>
<reference evidence="4 5" key="1">
    <citation type="submission" date="2020-05" db="EMBL/GenBank/DDBJ databases">
        <title>Draft genome sequence of Desulfovibrio sp. strain HN2T.</title>
        <authorList>
            <person name="Ueno A."/>
            <person name="Tamazawa S."/>
            <person name="Tamamura S."/>
            <person name="Murakami T."/>
            <person name="Kiyama T."/>
            <person name="Inomata H."/>
            <person name="Amano Y."/>
            <person name="Miyakawa K."/>
            <person name="Tamaki H."/>
            <person name="Naganuma T."/>
            <person name="Kaneko K."/>
        </authorList>
    </citation>
    <scope>NUCLEOTIDE SEQUENCE [LARGE SCALE GENOMIC DNA]</scope>
    <source>
        <strain evidence="4 5">HN2</strain>
    </source>
</reference>
<organism evidence="4 5">
    <name type="scientific">Desulfovibrio subterraneus</name>
    <dbReference type="NCBI Taxonomy" id="2718620"/>
    <lineage>
        <taxon>Bacteria</taxon>
        <taxon>Pseudomonadati</taxon>
        <taxon>Thermodesulfobacteriota</taxon>
        <taxon>Desulfovibrionia</taxon>
        <taxon>Desulfovibrionales</taxon>
        <taxon>Desulfovibrionaceae</taxon>
        <taxon>Desulfovibrio</taxon>
    </lineage>
</organism>
<dbReference type="InterPro" id="IPR014320">
    <property type="entry name" value="Phageshock_PspC"/>
</dbReference>
<protein>
    <recommendedName>
        <fullName evidence="3">Phage shock protein PspC N-terminal domain-containing protein</fullName>
    </recommendedName>
</protein>
<evidence type="ECO:0000259" key="3">
    <source>
        <dbReference type="Pfam" id="PF04024"/>
    </source>
</evidence>
<feature type="region of interest" description="Disordered" evidence="1">
    <location>
        <begin position="1"/>
        <end position="26"/>
    </location>
</feature>
<keyword evidence="2" id="KW-0812">Transmembrane</keyword>
<dbReference type="NCBIfam" id="TIGR02978">
    <property type="entry name" value="phageshock_pspC"/>
    <property type="match status" value="1"/>
</dbReference>
<dbReference type="AlphaFoldDB" id="A0A7J0BFZ1"/>
<feature type="domain" description="Phage shock protein PspC N-terminal" evidence="3">
    <location>
        <begin position="53"/>
        <end position="110"/>
    </location>
</feature>
<dbReference type="EMBL" id="BLVO01000012">
    <property type="protein sequence ID" value="GFM32566.1"/>
    <property type="molecule type" value="Genomic_DNA"/>
</dbReference>
<evidence type="ECO:0000256" key="1">
    <source>
        <dbReference type="SAM" id="MobiDB-lite"/>
    </source>
</evidence>
<dbReference type="Pfam" id="PF04024">
    <property type="entry name" value="PspC"/>
    <property type="match status" value="1"/>
</dbReference>
<keyword evidence="2" id="KW-1133">Transmembrane helix</keyword>
<dbReference type="Proteomes" id="UP000503840">
    <property type="component" value="Unassembled WGS sequence"/>
</dbReference>
<proteinExistence type="predicted"/>
<sequence length="172" mass="20272">MGRYMYGNRSDHGQGHGSRSRRCTDRFCSDPGPGGYRHDTRGEGEWHDHEGRKTLYRARDGKVMGVCKGLARYFDVRVRYVRLAFIFAAIFTAFWPVAIIYVMLGLIVKPEPVYMPQDNAEKDFYSAYVGSRSEAISRLRDKFDRIEKRIRRMENVVTSKEYDWERRFRDHA</sequence>
<feature type="transmembrane region" description="Helical" evidence="2">
    <location>
        <begin position="80"/>
        <end position="108"/>
    </location>
</feature>
<name>A0A7J0BFZ1_9BACT</name>
<dbReference type="RefSeq" id="WP_243452072.1">
    <property type="nucleotide sequence ID" value="NZ_BLVO01000012.1"/>
</dbReference>
<evidence type="ECO:0000313" key="5">
    <source>
        <dbReference type="Proteomes" id="UP000503840"/>
    </source>
</evidence>
<keyword evidence="2" id="KW-0472">Membrane</keyword>
<evidence type="ECO:0000256" key="2">
    <source>
        <dbReference type="SAM" id="Phobius"/>
    </source>
</evidence>
<evidence type="ECO:0000313" key="4">
    <source>
        <dbReference type="EMBL" id="GFM32566.1"/>
    </source>
</evidence>
<gene>
    <name evidence="4" type="ORF">DSM101010T_09310</name>
</gene>
<dbReference type="InterPro" id="IPR007168">
    <property type="entry name" value="Phageshock_PspC_N"/>
</dbReference>
<keyword evidence="5" id="KW-1185">Reference proteome</keyword>
<accession>A0A7J0BFZ1</accession>